<dbReference type="AlphaFoldDB" id="A0A9D2RQQ2"/>
<dbReference type="InterPro" id="IPR031629">
    <property type="entry name" value="DpaA_N"/>
</dbReference>
<organism evidence="2 3">
    <name type="scientific">Candidatus Oscillibacter excrementigallinarum</name>
    <dbReference type="NCBI Taxonomy" id="2838716"/>
    <lineage>
        <taxon>Bacteria</taxon>
        <taxon>Bacillati</taxon>
        <taxon>Bacillota</taxon>
        <taxon>Clostridia</taxon>
        <taxon>Eubacteriales</taxon>
        <taxon>Oscillospiraceae</taxon>
        <taxon>Oscillibacter</taxon>
    </lineage>
</organism>
<comment type="caution">
    <text evidence="2">The sequence shown here is derived from an EMBL/GenBank/DDBJ whole genome shotgun (WGS) entry which is preliminary data.</text>
</comment>
<evidence type="ECO:0000313" key="3">
    <source>
        <dbReference type="Proteomes" id="UP000823824"/>
    </source>
</evidence>
<feature type="domain" description="Dipicolinate synthase subunit A N-terminal" evidence="1">
    <location>
        <begin position="5"/>
        <end position="108"/>
    </location>
</feature>
<dbReference type="Proteomes" id="UP000823824">
    <property type="component" value="Unassembled WGS sequence"/>
</dbReference>
<evidence type="ECO:0000313" key="2">
    <source>
        <dbReference type="EMBL" id="HJB12515.1"/>
    </source>
</evidence>
<dbReference type="EMBL" id="DWZJ01000016">
    <property type="protein sequence ID" value="HJB12515.1"/>
    <property type="molecule type" value="Genomic_DNA"/>
</dbReference>
<dbReference type="InterPro" id="IPR036291">
    <property type="entry name" value="NAD(P)-bd_dom_sf"/>
</dbReference>
<dbReference type="SUPFAM" id="SSF51735">
    <property type="entry name" value="NAD(P)-binding Rossmann-fold domains"/>
    <property type="match status" value="1"/>
</dbReference>
<proteinExistence type="predicted"/>
<dbReference type="Pfam" id="PF16924">
    <property type="entry name" value="DpaA_N"/>
    <property type="match status" value="1"/>
</dbReference>
<reference evidence="2" key="1">
    <citation type="journal article" date="2021" name="PeerJ">
        <title>Extensive microbial diversity within the chicken gut microbiome revealed by metagenomics and culture.</title>
        <authorList>
            <person name="Gilroy R."/>
            <person name="Ravi A."/>
            <person name="Getino M."/>
            <person name="Pursley I."/>
            <person name="Horton D.L."/>
            <person name="Alikhan N.F."/>
            <person name="Baker D."/>
            <person name="Gharbi K."/>
            <person name="Hall N."/>
            <person name="Watson M."/>
            <person name="Adriaenssens E.M."/>
            <person name="Foster-Nyarko E."/>
            <person name="Jarju S."/>
            <person name="Secka A."/>
            <person name="Antonio M."/>
            <person name="Oren A."/>
            <person name="Chaudhuri R.R."/>
            <person name="La Ragione R."/>
            <person name="Hildebrand F."/>
            <person name="Pallen M.J."/>
        </authorList>
    </citation>
    <scope>NUCLEOTIDE SEQUENCE</scope>
    <source>
        <strain evidence="2">ChiBcec18-1249</strain>
    </source>
</reference>
<dbReference type="Gene3D" id="3.40.50.720">
    <property type="entry name" value="NAD(P)-binding Rossmann-like Domain"/>
    <property type="match status" value="1"/>
</dbReference>
<protein>
    <submittedName>
        <fullName evidence="2">Dipicolinate synthase</fullName>
    </submittedName>
</protein>
<sequence length="279" mass="30163">MNKTFAVIGGDRRQAALAALLAEEGRTVWTCGLPGCPEAPDHAVAADVILLPLPLCREEGMLNCETASLPTEALFRRFRPDQLLLAGQVQPAQQLEAESCGLTLVDYFRREELTVANAAATAEAAIQTAMERLDRTLLGMDCLVLGFGRIGRLLAHRLHGLGARVTVAARKPPDLAWIRAYGWQALATDRLRGHLEGFGAVFNTVPALILDRALLAELPRRCLCVDLASTQGMDLAAAEELGLPQIWARALPGRMVPVAAAEAIRDTIAYILKERGDPM</sequence>
<evidence type="ECO:0000259" key="1">
    <source>
        <dbReference type="Pfam" id="PF16924"/>
    </source>
</evidence>
<accession>A0A9D2RQQ2</accession>
<gene>
    <name evidence="2" type="ORF">H9787_02235</name>
</gene>
<reference evidence="2" key="2">
    <citation type="submission" date="2021-04" db="EMBL/GenBank/DDBJ databases">
        <authorList>
            <person name="Gilroy R."/>
        </authorList>
    </citation>
    <scope>NUCLEOTIDE SEQUENCE</scope>
    <source>
        <strain evidence="2">ChiBcec18-1249</strain>
    </source>
</reference>
<name>A0A9D2RQQ2_9FIRM</name>